<feature type="transmembrane region" description="Helical" evidence="1">
    <location>
        <begin position="37"/>
        <end position="58"/>
    </location>
</feature>
<comment type="caution">
    <text evidence="2">The sequence shown here is derived from an EMBL/GenBank/DDBJ whole genome shotgun (WGS) entry which is preliminary data.</text>
</comment>
<dbReference type="EMBL" id="VSRL01000162">
    <property type="protein sequence ID" value="NKE61237.1"/>
    <property type="molecule type" value="Genomic_DNA"/>
</dbReference>
<evidence type="ECO:0000256" key="1">
    <source>
        <dbReference type="SAM" id="Phobius"/>
    </source>
</evidence>
<reference evidence="2 3" key="1">
    <citation type="submission" date="2019-08" db="EMBL/GenBank/DDBJ databases">
        <title>Lentzea from Indian Himalayas.</title>
        <authorList>
            <person name="Mandal S."/>
            <person name="Mallick Gupta A."/>
            <person name="Maiti P.K."/>
            <person name="Sarkar J."/>
            <person name="Mandal S."/>
        </authorList>
    </citation>
    <scope>NUCLEOTIDE SEQUENCE [LARGE SCALE GENOMIC DNA]</scope>
    <source>
        <strain evidence="2 3">PSKA42</strain>
    </source>
</reference>
<keyword evidence="1" id="KW-1133">Transmembrane helix</keyword>
<organism evidence="2 3">
    <name type="scientific">Lentzea indica</name>
    <dbReference type="NCBI Taxonomy" id="2604800"/>
    <lineage>
        <taxon>Bacteria</taxon>
        <taxon>Bacillati</taxon>
        <taxon>Actinomycetota</taxon>
        <taxon>Actinomycetes</taxon>
        <taxon>Pseudonocardiales</taxon>
        <taxon>Pseudonocardiaceae</taxon>
        <taxon>Lentzea</taxon>
    </lineage>
</organism>
<keyword evidence="1" id="KW-0472">Membrane</keyword>
<accession>A0ABX1FRP1</accession>
<evidence type="ECO:0000313" key="2">
    <source>
        <dbReference type="EMBL" id="NKE61237.1"/>
    </source>
</evidence>
<evidence type="ECO:0000313" key="3">
    <source>
        <dbReference type="Proteomes" id="UP001515943"/>
    </source>
</evidence>
<dbReference type="RefSeq" id="WP_167977888.1">
    <property type="nucleotide sequence ID" value="NZ_VSRL01000162.1"/>
</dbReference>
<proteinExistence type="predicted"/>
<protein>
    <submittedName>
        <fullName evidence="2">Uncharacterized protein</fullName>
    </submittedName>
</protein>
<name>A0ABX1FRP1_9PSEU</name>
<keyword evidence="1" id="KW-0812">Transmembrane</keyword>
<sequence length="77" mass="8133">MPGKAHGVALIEDAALRGKVLTFTRESMPPPGPFERWSPAIGGGVVLLLLVVAGVVVLRWRVRRNTTTAAADVIADS</sequence>
<keyword evidence="3" id="KW-1185">Reference proteome</keyword>
<gene>
    <name evidence="2" type="ORF">FXN61_32480</name>
</gene>
<dbReference type="Proteomes" id="UP001515943">
    <property type="component" value="Unassembled WGS sequence"/>
</dbReference>